<protein>
    <recommendedName>
        <fullName evidence="3">DUF4218 domain-containing protein</fullName>
    </recommendedName>
</protein>
<dbReference type="OrthoDB" id="3247418at2759"/>
<dbReference type="GeneID" id="63821352"/>
<proteinExistence type="predicted"/>
<dbReference type="AlphaFoldDB" id="A0A165EJ70"/>
<dbReference type="InParanoid" id="A0A165EJ70"/>
<organism evidence="1 2">
    <name type="scientific">Laetiporus sulphureus 93-53</name>
    <dbReference type="NCBI Taxonomy" id="1314785"/>
    <lineage>
        <taxon>Eukaryota</taxon>
        <taxon>Fungi</taxon>
        <taxon>Dikarya</taxon>
        <taxon>Basidiomycota</taxon>
        <taxon>Agaricomycotina</taxon>
        <taxon>Agaricomycetes</taxon>
        <taxon>Polyporales</taxon>
        <taxon>Laetiporus</taxon>
    </lineage>
</organism>
<evidence type="ECO:0000313" key="2">
    <source>
        <dbReference type="Proteomes" id="UP000076871"/>
    </source>
</evidence>
<evidence type="ECO:0000313" key="1">
    <source>
        <dbReference type="EMBL" id="KZT07161.1"/>
    </source>
</evidence>
<dbReference type="RefSeq" id="XP_040764901.1">
    <property type="nucleotide sequence ID" value="XM_040904322.1"/>
</dbReference>
<sequence>MILGKDVLEEIQSDMIKTSLPNWMGRAPSDLGSASAGTLSADQWRTICLVRLPITLIRLWSTDAASDRKKRLLENYLDLVIAIVHGTTRQTSPGKITIYNHYILKYVRGLRFLFPNVDLFPNNHYSLHLGSMLERFGPPQGYWAFPFERYIRLVHNVNTSQRDGEMHAIATCR</sequence>
<dbReference type="Proteomes" id="UP000076871">
    <property type="component" value="Unassembled WGS sequence"/>
</dbReference>
<dbReference type="EMBL" id="KV427620">
    <property type="protein sequence ID" value="KZT07161.1"/>
    <property type="molecule type" value="Genomic_DNA"/>
</dbReference>
<keyword evidence="2" id="KW-1185">Reference proteome</keyword>
<gene>
    <name evidence="1" type="ORF">LAESUDRAFT_651916</name>
</gene>
<name>A0A165EJ70_9APHY</name>
<accession>A0A165EJ70</accession>
<evidence type="ECO:0008006" key="3">
    <source>
        <dbReference type="Google" id="ProtNLM"/>
    </source>
</evidence>
<reference evidence="1 2" key="1">
    <citation type="journal article" date="2016" name="Mol. Biol. Evol.">
        <title>Comparative Genomics of Early-Diverging Mushroom-Forming Fungi Provides Insights into the Origins of Lignocellulose Decay Capabilities.</title>
        <authorList>
            <person name="Nagy L.G."/>
            <person name="Riley R."/>
            <person name="Tritt A."/>
            <person name="Adam C."/>
            <person name="Daum C."/>
            <person name="Floudas D."/>
            <person name="Sun H."/>
            <person name="Yadav J.S."/>
            <person name="Pangilinan J."/>
            <person name="Larsson K.H."/>
            <person name="Matsuura K."/>
            <person name="Barry K."/>
            <person name="Labutti K."/>
            <person name="Kuo R."/>
            <person name="Ohm R.A."/>
            <person name="Bhattacharya S.S."/>
            <person name="Shirouzu T."/>
            <person name="Yoshinaga Y."/>
            <person name="Martin F.M."/>
            <person name="Grigoriev I.V."/>
            <person name="Hibbett D.S."/>
        </authorList>
    </citation>
    <scope>NUCLEOTIDE SEQUENCE [LARGE SCALE GENOMIC DNA]</scope>
    <source>
        <strain evidence="1 2">93-53</strain>
    </source>
</reference>
<dbReference type="STRING" id="1314785.A0A165EJ70"/>